<dbReference type="RefSeq" id="WP_204468537.1">
    <property type="nucleotide sequence ID" value="NZ_JACLYU010000006.1"/>
</dbReference>
<organism evidence="2 3">
    <name type="scientific">Bifidobacterium pullorum subsp. saeculare</name>
    <dbReference type="NCBI Taxonomy" id="78257"/>
    <lineage>
        <taxon>Bacteria</taxon>
        <taxon>Bacillati</taxon>
        <taxon>Actinomycetota</taxon>
        <taxon>Actinomycetes</taxon>
        <taxon>Bifidobacteriales</taxon>
        <taxon>Bifidobacteriaceae</taxon>
        <taxon>Bifidobacterium</taxon>
    </lineage>
</organism>
<feature type="transmembrane region" description="Helical" evidence="1">
    <location>
        <begin position="331"/>
        <end position="350"/>
    </location>
</feature>
<feature type="transmembrane region" description="Helical" evidence="1">
    <location>
        <begin position="148"/>
        <end position="164"/>
    </location>
</feature>
<feature type="transmembrane region" description="Helical" evidence="1">
    <location>
        <begin position="279"/>
        <end position="298"/>
    </location>
</feature>
<name>A0A939B9L1_9BIFI</name>
<evidence type="ECO:0000313" key="2">
    <source>
        <dbReference type="EMBL" id="MBM6699633.1"/>
    </source>
</evidence>
<accession>A0A939B9L1</accession>
<feature type="transmembrane region" description="Helical" evidence="1">
    <location>
        <begin position="12"/>
        <end position="31"/>
    </location>
</feature>
<evidence type="ECO:0000256" key="1">
    <source>
        <dbReference type="SAM" id="Phobius"/>
    </source>
</evidence>
<evidence type="ECO:0000313" key="3">
    <source>
        <dbReference type="Proteomes" id="UP000718821"/>
    </source>
</evidence>
<feature type="transmembrane region" description="Helical" evidence="1">
    <location>
        <begin position="252"/>
        <end position="273"/>
    </location>
</feature>
<sequence>MKHQSPTRHINHDILVPAIASVAICVMLLLIDSMSPLHPQGMQPGDQSIFQLIGWSWSEGLVPYRDIFDQKGPFIFFVNLLGWLLTGDAHGIFYIELPFAIATVILLWKIVCELFTNNQSLLRILTFAASLLWALFLSGTTWNMTENYCLPFLAASIWLIIRTINRTQAGQPIRIPLWEAIIHGLAFSVCFLTRVTNAIPTCIGVLILAILLIMRKQWKTLGVCIAGFLTGFLILAAPFAIYFAANNAFQDFLYGTILYNISYGAGGNILLWGFNLGNILPMFFIPAGLIIGGALLFTAKTARSFPLAAYALFCGLAFTVLFLRSNPYPHYAIPCVLLAPLAVAGFHRFFMKQVVTALLDVIAAFASAVFVVQYVVSSFTAAPFVTNPTEVRQLIQQSHGSIAFYNVTQAYTILPEYGITPYYTYTILPDWQASFSNDLKHKILEDYESKEGPEYLIVTRSGNITPVIQPILNERYTQVDAMNCGMWLIYQHNSH</sequence>
<reference evidence="2" key="2">
    <citation type="journal article" date="2021" name="Sci. Rep.">
        <title>The distribution of antibiotic resistance genes in chicken gut microbiota commensals.</title>
        <authorList>
            <person name="Juricova H."/>
            <person name="Matiasovicova J."/>
            <person name="Kubasova T."/>
            <person name="Cejkova D."/>
            <person name="Rychlik I."/>
        </authorList>
    </citation>
    <scope>NUCLEOTIDE SEQUENCE</scope>
    <source>
        <strain evidence="2">An836</strain>
    </source>
</reference>
<feature type="transmembrane region" description="Helical" evidence="1">
    <location>
        <begin position="357"/>
        <end position="376"/>
    </location>
</feature>
<feature type="transmembrane region" description="Helical" evidence="1">
    <location>
        <begin position="91"/>
        <end position="108"/>
    </location>
</feature>
<keyword evidence="3" id="KW-1185">Reference proteome</keyword>
<gene>
    <name evidence="2" type="ORF">H7U32_04750</name>
</gene>
<dbReference type="Proteomes" id="UP000718821">
    <property type="component" value="Unassembled WGS sequence"/>
</dbReference>
<feature type="transmembrane region" description="Helical" evidence="1">
    <location>
        <begin position="305"/>
        <end position="325"/>
    </location>
</feature>
<keyword evidence="1" id="KW-1133">Transmembrane helix</keyword>
<comment type="caution">
    <text evidence="2">The sequence shown here is derived from an EMBL/GenBank/DDBJ whole genome shotgun (WGS) entry which is preliminary data.</text>
</comment>
<keyword evidence="1" id="KW-0812">Transmembrane</keyword>
<feature type="transmembrane region" description="Helical" evidence="1">
    <location>
        <begin position="120"/>
        <end position="142"/>
    </location>
</feature>
<keyword evidence="1" id="KW-0472">Membrane</keyword>
<dbReference type="AlphaFoldDB" id="A0A939B9L1"/>
<proteinExistence type="predicted"/>
<dbReference type="EMBL" id="JACLYU010000006">
    <property type="protein sequence ID" value="MBM6699633.1"/>
    <property type="molecule type" value="Genomic_DNA"/>
</dbReference>
<protein>
    <recommendedName>
        <fullName evidence="4">Glycosyltransferase RgtA/B/C/D-like domain-containing protein</fullName>
    </recommendedName>
</protein>
<feature type="transmembrane region" description="Helical" evidence="1">
    <location>
        <begin position="185"/>
        <end position="214"/>
    </location>
</feature>
<reference evidence="2" key="1">
    <citation type="submission" date="2020-08" db="EMBL/GenBank/DDBJ databases">
        <authorList>
            <person name="Cejkova D."/>
            <person name="Kubasova T."/>
            <person name="Jahodarova E."/>
            <person name="Rychlik I."/>
        </authorList>
    </citation>
    <scope>NUCLEOTIDE SEQUENCE</scope>
    <source>
        <strain evidence="2">An836</strain>
    </source>
</reference>
<feature type="transmembrane region" description="Helical" evidence="1">
    <location>
        <begin position="220"/>
        <end position="245"/>
    </location>
</feature>
<evidence type="ECO:0008006" key="4">
    <source>
        <dbReference type="Google" id="ProtNLM"/>
    </source>
</evidence>